<sequence length="101" mass="11772">MLLCISPFYFGALYESRIFMAEIEKIEALEKIIKKEYPNLNEEEISLRASQFMELGRWLVLRCVKDQRKPNKSVVIPDFQGKTENPTPNDDLTLEPQNNHG</sequence>
<feature type="compositionally biased region" description="Polar residues" evidence="1">
    <location>
        <begin position="82"/>
        <end position="101"/>
    </location>
</feature>
<gene>
    <name evidence="2" type="ORF">A3B16_02880</name>
</gene>
<evidence type="ECO:0000313" key="2">
    <source>
        <dbReference type="EMBL" id="OHB06220.1"/>
    </source>
</evidence>
<proteinExistence type="predicted"/>
<evidence type="ECO:0000256" key="1">
    <source>
        <dbReference type="SAM" id="MobiDB-lite"/>
    </source>
</evidence>
<feature type="region of interest" description="Disordered" evidence="1">
    <location>
        <begin position="74"/>
        <end position="101"/>
    </location>
</feature>
<dbReference type="AlphaFoldDB" id="A0A1G2UAZ5"/>
<reference evidence="2 3" key="1">
    <citation type="journal article" date="2016" name="Nat. Commun.">
        <title>Thousands of microbial genomes shed light on interconnected biogeochemical processes in an aquifer system.</title>
        <authorList>
            <person name="Anantharaman K."/>
            <person name="Brown C.T."/>
            <person name="Hug L.A."/>
            <person name="Sharon I."/>
            <person name="Castelle C.J."/>
            <person name="Probst A.J."/>
            <person name="Thomas B.C."/>
            <person name="Singh A."/>
            <person name="Wilkins M.J."/>
            <person name="Karaoz U."/>
            <person name="Brodie E.L."/>
            <person name="Williams K.H."/>
            <person name="Hubbard S.S."/>
            <person name="Banfield J.F."/>
        </authorList>
    </citation>
    <scope>NUCLEOTIDE SEQUENCE [LARGE SCALE GENOMIC DNA]</scope>
</reference>
<accession>A0A1G2UAZ5</accession>
<evidence type="ECO:0000313" key="3">
    <source>
        <dbReference type="Proteomes" id="UP000177722"/>
    </source>
</evidence>
<organism evidence="2 3">
    <name type="scientific">Candidatus Zambryskibacteria bacterium RIFCSPLOWO2_01_FULL_45_43</name>
    <dbReference type="NCBI Taxonomy" id="1802762"/>
    <lineage>
        <taxon>Bacteria</taxon>
        <taxon>Candidatus Zambryskiibacteriota</taxon>
    </lineage>
</organism>
<name>A0A1G2UAZ5_9BACT</name>
<dbReference type="Proteomes" id="UP000177722">
    <property type="component" value="Unassembled WGS sequence"/>
</dbReference>
<protein>
    <submittedName>
        <fullName evidence="2">Uncharacterized protein</fullName>
    </submittedName>
</protein>
<dbReference type="EMBL" id="MHWF01000006">
    <property type="protein sequence ID" value="OHB06220.1"/>
    <property type="molecule type" value="Genomic_DNA"/>
</dbReference>
<comment type="caution">
    <text evidence="2">The sequence shown here is derived from an EMBL/GenBank/DDBJ whole genome shotgun (WGS) entry which is preliminary data.</text>
</comment>